<evidence type="ECO:0000313" key="1">
    <source>
        <dbReference type="EMBL" id="EUC47352.1"/>
    </source>
</evidence>
<accession>W6Z6J2</accession>
<sequence length="54" mass="5925">MIPKGASENGEEAVYSFEARIEKQGKIVDEQGDHLLIYGVEFGDEQAPLDVMLG</sequence>
<dbReference type="Proteomes" id="UP000054032">
    <property type="component" value="Unassembled WGS sequence"/>
</dbReference>
<protein>
    <submittedName>
        <fullName evidence="1">Uncharacterized protein</fullName>
    </submittedName>
</protein>
<name>W6Z6J2_COCMI</name>
<reference evidence="1 2" key="1">
    <citation type="journal article" date="2013" name="PLoS Genet.">
        <title>Comparative genome structure, secondary metabolite, and effector coding capacity across Cochliobolus pathogens.</title>
        <authorList>
            <person name="Condon B.J."/>
            <person name="Leng Y."/>
            <person name="Wu D."/>
            <person name="Bushley K.E."/>
            <person name="Ohm R.A."/>
            <person name="Otillar R."/>
            <person name="Martin J."/>
            <person name="Schackwitz W."/>
            <person name="Grimwood J."/>
            <person name="MohdZainudin N."/>
            <person name="Xue C."/>
            <person name="Wang R."/>
            <person name="Manning V.A."/>
            <person name="Dhillon B."/>
            <person name="Tu Z.J."/>
            <person name="Steffenson B.J."/>
            <person name="Salamov A."/>
            <person name="Sun H."/>
            <person name="Lowry S."/>
            <person name="LaButti K."/>
            <person name="Han J."/>
            <person name="Copeland A."/>
            <person name="Lindquist E."/>
            <person name="Barry K."/>
            <person name="Schmutz J."/>
            <person name="Baker S.E."/>
            <person name="Ciuffetti L.M."/>
            <person name="Grigoriev I.V."/>
            <person name="Zhong S."/>
            <person name="Turgeon B.G."/>
        </authorList>
    </citation>
    <scope>NUCLEOTIDE SEQUENCE [LARGE SCALE GENOMIC DNA]</scope>
    <source>
        <strain evidence="1 2">ATCC 44560</strain>
    </source>
</reference>
<dbReference type="KEGG" id="bor:COCMIDRAFT_3611"/>
<dbReference type="AlphaFoldDB" id="W6Z6J2"/>
<dbReference type="RefSeq" id="XP_007686050.1">
    <property type="nucleotide sequence ID" value="XM_007687860.1"/>
</dbReference>
<dbReference type="EMBL" id="KI963953">
    <property type="protein sequence ID" value="EUC47352.1"/>
    <property type="molecule type" value="Genomic_DNA"/>
</dbReference>
<organism evidence="1 2">
    <name type="scientific">Bipolaris oryzae ATCC 44560</name>
    <dbReference type="NCBI Taxonomy" id="930090"/>
    <lineage>
        <taxon>Eukaryota</taxon>
        <taxon>Fungi</taxon>
        <taxon>Dikarya</taxon>
        <taxon>Ascomycota</taxon>
        <taxon>Pezizomycotina</taxon>
        <taxon>Dothideomycetes</taxon>
        <taxon>Pleosporomycetidae</taxon>
        <taxon>Pleosporales</taxon>
        <taxon>Pleosporineae</taxon>
        <taxon>Pleosporaceae</taxon>
        <taxon>Bipolaris</taxon>
    </lineage>
</organism>
<evidence type="ECO:0000313" key="2">
    <source>
        <dbReference type="Proteomes" id="UP000054032"/>
    </source>
</evidence>
<gene>
    <name evidence="1" type="ORF">COCMIDRAFT_3611</name>
</gene>
<proteinExistence type="predicted"/>
<dbReference type="HOGENOM" id="CLU_3049993_0_0_1"/>
<keyword evidence="2" id="KW-1185">Reference proteome</keyword>
<dbReference type="GeneID" id="19122942"/>